<proteinExistence type="predicted"/>
<evidence type="ECO:0000313" key="2">
    <source>
        <dbReference type="Proteomes" id="UP001056120"/>
    </source>
</evidence>
<comment type="caution">
    <text evidence="1">The sequence shown here is derived from an EMBL/GenBank/DDBJ whole genome shotgun (WGS) entry which is preliminary data.</text>
</comment>
<evidence type="ECO:0000313" key="1">
    <source>
        <dbReference type="EMBL" id="KAI3829638.1"/>
    </source>
</evidence>
<name>A0ACB9KBK2_9ASTR</name>
<reference evidence="2" key="1">
    <citation type="journal article" date="2022" name="Mol. Ecol. Resour.">
        <title>The genomes of chicory, endive, great burdock and yacon provide insights into Asteraceae palaeo-polyploidization history and plant inulin production.</title>
        <authorList>
            <person name="Fan W."/>
            <person name="Wang S."/>
            <person name="Wang H."/>
            <person name="Wang A."/>
            <person name="Jiang F."/>
            <person name="Liu H."/>
            <person name="Zhao H."/>
            <person name="Xu D."/>
            <person name="Zhang Y."/>
        </authorList>
    </citation>
    <scope>NUCLEOTIDE SEQUENCE [LARGE SCALE GENOMIC DNA]</scope>
    <source>
        <strain evidence="2">cv. Yunnan</strain>
    </source>
</reference>
<sequence>MLEMAMKTEENLEKLIDRRFQRFLGHAHLKDLAKAFIKVLGNEKASKQVYNISGDRYITFDGLAKGYAKVIKFSILCWTIKQILDCMICLWFYSTRIWYEHHLIDDMVAYALKSHGDYVWACKNYDGGVQSDFLA</sequence>
<accession>A0ACB9KBK2</accession>
<protein>
    <submittedName>
        <fullName evidence="1">Uncharacterized protein</fullName>
    </submittedName>
</protein>
<dbReference type="EMBL" id="CM042018">
    <property type="protein sequence ID" value="KAI3829638.1"/>
    <property type="molecule type" value="Genomic_DNA"/>
</dbReference>
<gene>
    <name evidence="1" type="ORF">L1987_03765</name>
</gene>
<reference evidence="1 2" key="2">
    <citation type="journal article" date="2022" name="Mol. Ecol. Resour.">
        <title>The genomes of chicory, endive, great burdock and yacon provide insights into Asteraceae paleo-polyploidization history and plant inulin production.</title>
        <authorList>
            <person name="Fan W."/>
            <person name="Wang S."/>
            <person name="Wang H."/>
            <person name="Wang A."/>
            <person name="Jiang F."/>
            <person name="Liu H."/>
            <person name="Zhao H."/>
            <person name="Xu D."/>
            <person name="Zhang Y."/>
        </authorList>
    </citation>
    <scope>NUCLEOTIDE SEQUENCE [LARGE SCALE GENOMIC DNA]</scope>
    <source>
        <strain evidence="2">cv. Yunnan</strain>
        <tissue evidence="1">Leaves</tissue>
    </source>
</reference>
<organism evidence="1 2">
    <name type="scientific">Smallanthus sonchifolius</name>
    <dbReference type="NCBI Taxonomy" id="185202"/>
    <lineage>
        <taxon>Eukaryota</taxon>
        <taxon>Viridiplantae</taxon>
        <taxon>Streptophyta</taxon>
        <taxon>Embryophyta</taxon>
        <taxon>Tracheophyta</taxon>
        <taxon>Spermatophyta</taxon>
        <taxon>Magnoliopsida</taxon>
        <taxon>eudicotyledons</taxon>
        <taxon>Gunneridae</taxon>
        <taxon>Pentapetalae</taxon>
        <taxon>asterids</taxon>
        <taxon>campanulids</taxon>
        <taxon>Asterales</taxon>
        <taxon>Asteraceae</taxon>
        <taxon>Asteroideae</taxon>
        <taxon>Heliantheae alliance</taxon>
        <taxon>Millerieae</taxon>
        <taxon>Smallanthus</taxon>
    </lineage>
</organism>
<dbReference type="Proteomes" id="UP001056120">
    <property type="component" value="Linkage Group LG01"/>
</dbReference>
<keyword evidence="2" id="KW-1185">Reference proteome</keyword>